<proteinExistence type="predicted"/>
<sequence>MIRFRSRPPACLPIAAALFFHAACACAAPQHLPPPGLYRVDTDTRVREQVGPHEATLEYRTDGRSGDQASRATIAGQSDGGRVSKGSGPVTQCIRGGAPVMLPPDAKGVCKTLSSTHGVTGFVQVAACPAGKMTLTMRRLDDTTWETIEELDMSSGTRPDLGGTHTLLEMAARHGETARDRAEAAEALAKLPQMEAAMTSGQARADAMLQDALAKAKTPQEQAMVRQAIARMNGQVPVRSRTRSTMTRIAERCPAR</sequence>
<feature type="signal peptide" evidence="2">
    <location>
        <begin position="1"/>
        <end position="27"/>
    </location>
</feature>
<accession>A0ABV7PHG3</accession>
<protein>
    <submittedName>
        <fullName evidence="3">Uncharacterized protein</fullName>
    </submittedName>
</protein>
<evidence type="ECO:0000313" key="4">
    <source>
        <dbReference type="Proteomes" id="UP001595665"/>
    </source>
</evidence>
<feature type="region of interest" description="Disordered" evidence="1">
    <location>
        <begin position="237"/>
        <end position="256"/>
    </location>
</feature>
<feature type="region of interest" description="Disordered" evidence="1">
    <location>
        <begin position="60"/>
        <end position="87"/>
    </location>
</feature>
<keyword evidence="4" id="KW-1185">Reference proteome</keyword>
<reference evidence="4" key="1">
    <citation type="journal article" date="2019" name="Int. J. Syst. Evol. Microbiol.">
        <title>The Global Catalogue of Microorganisms (GCM) 10K type strain sequencing project: providing services to taxonomists for standard genome sequencing and annotation.</title>
        <authorList>
            <consortium name="The Broad Institute Genomics Platform"/>
            <consortium name="The Broad Institute Genome Sequencing Center for Infectious Disease"/>
            <person name="Wu L."/>
            <person name="Ma J."/>
        </authorList>
    </citation>
    <scope>NUCLEOTIDE SEQUENCE [LARGE SCALE GENOMIC DNA]</scope>
    <source>
        <strain evidence="4">CCM 7480</strain>
    </source>
</reference>
<name>A0ABV7PHG3_9BURK</name>
<evidence type="ECO:0000256" key="1">
    <source>
        <dbReference type="SAM" id="MobiDB-lite"/>
    </source>
</evidence>
<keyword evidence="2" id="KW-0732">Signal</keyword>
<evidence type="ECO:0000256" key="2">
    <source>
        <dbReference type="SAM" id="SignalP"/>
    </source>
</evidence>
<dbReference type="Proteomes" id="UP001595665">
    <property type="component" value="Unassembled WGS sequence"/>
</dbReference>
<dbReference type="RefSeq" id="WP_379733580.1">
    <property type="nucleotide sequence ID" value="NZ_JBHRVV010000001.1"/>
</dbReference>
<dbReference type="PROSITE" id="PS51257">
    <property type="entry name" value="PROKAR_LIPOPROTEIN"/>
    <property type="match status" value="1"/>
</dbReference>
<organism evidence="3 4">
    <name type="scientific">Massilia haematophila</name>
    <dbReference type="NCBI Taxonomy" id="457923"/>
    <lineage>
        <taxon>Bacteria</taxon>
        <taxon>Pseudomonadati</taxon>
        <taxon>Pseudomonadota</taxon>
        <taxon>Betaproteobacteria</taxon>
        <taxon>Burkholderiales</taxon>
        <taxon>Oxalobacteraceae</taxon>
        <taxon>Telluria group</taxon>
        <taxon>Massilia</taxon>
    </lineage>
</organism>
<comment type="caution">
    <text evidence="3">The sequence shown here is derived from an EMBL/GenBank/DDBJ whole genome shotgun (WGS) entry which is preliminary data.</text>
</comment>
<dbReference type="EMBL" id="JBHRVV010000001">
    <property type="protein sequence ID" value="MFC3457337.1"/>
    <property type="molecule type" value="Genomic_DNA"/>
</dbReference>
<feature type="chain" id="PRO_5046949130" evidence="2">
    <location>
        <begin position="28"/>
        <end position="256"/>
    </location>
</feature>
<gene>
    <name evidence="3" type="ORF">ACFOPH_03630</name>
</gene>
<evidence type="ECO:0000313" key="3">
    <source>
        <dbReference type="EMBL" id="MFC3457337.1"/>
    </source>
</evidence>